<dbReference type="PANTHER" id="PTHR35779:SF1">
    <property type="entry name" value="PH-RESPONSE REGULATOR PROTEIN PALH_RIM21"/>
    <property type="match status" value="1"/>
</dbReference>
<feature type="compositionally biased region" description="Basic and acidic residues" evidence="6">
    <location>
        <begin position="633"/>
        <end position="642"/>
    </location>
</feature>
<reference evidence="8 9" key="1">
    <citation type="submission" date="2024-07" db="EMBL/GenBank/DDBJ databases">
        <title>Draft sequence of the Neodothiora populina.</title>
        <authorList>
            <person name="Drown D.D."/>
            <person name="Schuette U.S."/>
            <person name="Buechlein A.B."/>
            <person name="Rusch D.R."/>
            <person name="Winton L.W."/>
            <person name="Adams G.A."/>
        </authorList>
    </citation>
    <scope>NUCLEOTIDE SEQUENCE [LARGE SCALE GENOMIC DNA]</scope>
    <source>
        <strain evidence="8 9">CPC 39397</strain>
    </source>
</reference>
<evidence type="ECO:0000256" key="7">
    <source>
        <dbReference type="SAM" id="Phobius"/>
    </source>
</evidence>
<keyword evidence="4 7" id="KW-0472">Membrane</keyword>
<feature type="region of interest" description="Disordered" evidence="6">
    <location>
        <begin position="594"/>
        <end position="742"/>
    </location>
</feature>
<feature type="transmembrane region" description="Helical" evidence="7">
    <location>
        <begin position="295"/>
        <end position="317"/>
    </location>
</feature>
<evidence type="ECO:0000256" key="2">
    <source>
        <dbReference type="ARBA" id="ARBA00022692"/>
    </source>
</evidence>
<feature type="compositionally biased region" description="Polar residues" evidence="6">
    <location>
        <begin position="643"/>
        <end position="655"/>
    </location>
</feature>
<evidence type="ECO:0000256" key="5">
    <source>
        <dbReference type="ARBA" id="ARBA00038109"/>
    </source>
</evidence>
<dbReference type="InterPro" id="IPR014844">
    <property type="entry name" value="PalH"/>
</dbReference>
<feature type="transmembrane region" description="Helical" evidence="7">
    <location>
        <begin position="88"/>
        <end position="106"/>
    </location>
</feature>
<comment type="similarity">
    <text evidence="5">Belongs to the palH/RIM21 family.</text>
</comment>
<feature type="transmembrane region" description="Helical" evidence="7">
    <location>
        <begin position="223"/>
        <end position="244"/>
    </location>
</feature>
<dbReference type="GeneID" id="95973751"/>
<protein>
    <recommendedName>
        <fullName evidence="10">PalH-domain-containing protein</fullName>
    </recommendedName>
</protein>
<evidence type="ECO:0008006" key="10">
    <source>
        <dbReference type="Google" id="ProtNLM"/>
    </source>
</evidence>
<accession>A0ABR3P219</accession>
<feature type="region of interest" description="Disordered" evidence="6">
    <location>
        <begin position="417"/>
        <end position="545"/>
    </location>
</feature>
<feature type="compositionally biased region" description="Polar residues" evidence="6">
    <location>
        <begin position="435"/>
        <end position="445"/>
    </location>
</feature>
<gene>
    <name evidence="8" type="ORF">AAFC00_000048</name>
</gene>
<name>A0ABR3P219_9PEZI</name>
<feature type="compositionally biased region" description="Polar residues" evidence="6">
    <location>
        <begin position="674"/>
        <end position="690"/>
    </location>
</feature>
<feature type="compositionally biased region" description="Basic and acidic residues" evidence="6">
    <location>
        <begin position="594"/>
        <end position="608"/>
    </location>
</feature>
<dbReference type="EMBL" id="JBFMKM010000018">
    <property type="protein sequence ID" value="KAL1296542.1"/>
    <property type="molecule type" value="Genomic_DNA"/>
</dbReference>
<keyword evidence="9" id="KW-1185">Reference proteome</keyword>
<evidence type="ECO:0000256" key="3">
    <source>
        <dbReference type="ARBA" id="ARBA00022989"/>
    </source>
</evidence>
<evidence type="ECO:0000256" key="4">
    <source>
        <dbReference type="ARBA" id="ARBA00023136"/>
    </source>
</evidence>
<dbReference type="Pfam" id="PF08733">
    <property type="entry name" value="PalH"/>
    <property type="match status" value="1"/>
</dbReference>
<comment type="caution">
    <text evidence="8">The sequence shown here is derived from an EMBL/GenBank/DDBJ whole genome shotgun (WGS) entry which is preliminary data.</text>
</comment>
<dbReference type="PANTHER" id="PTHR35779">
    <property type="entry name" value="PH-RESPONSE REGULATOR PROTEIN PALH/RIM21"/>
    <property type="match status" value="1"/>
</dbReference>
<feature type="transmembrane region" description="Helical" evidence="7">
    <location>
        <begin position="264"/>
        <end position="283"/>
    </location>
</feature>
<evidence type="ECO:0000313" key="9">
    <source>
        <dbReference type="Proteomes" id="UP001562354"/>
    </source>
</evidence>
<evidence type="ECO:0000256" key="1">
    <source>
        <dbReference type="ARBA" id="ARBA00004141"/>
    </source>
</evidence>
<evidence type="ECO:0000313" key="8">
    <source>
        <dbReference type="EMBL" id="KAL1296542.1"/>
    </source>
</evidence>
<dbReference type="Proteomes" id="UP001562354">
    <property type="component" value="Unassembled WGS sequence"/>
</dbReference>
<keyword evidence="2 7" id="KW-0812">Transmembrane</keyword>
<evidence type="ECO:0000256" key="6">
    <source>
        <dbReference type="SAM" id="MobiDB-lite"/>
    </source>
</evidence>
<feature type="compositionally biased region" description="Low complexity" evidence="6">
    <location>
        <begin position="455"/>
        <end position="470"/>
    </location>
</feature>
<proteinExistence type="inferred from homology"/>
<sequence length="742" mass="81671">MSPAVLEPRQLWDLPTTAANAATPSCTPFTLPSGGVISYAHDHIVTLTANLVFQPQCTSGYHYPGQTDPSSVADLQEPFYSSTIPQTYVVATTTVLAWVLVVMLVINPRSFYMGGIGTNFASGRGLIGGATGAGSGPGVGSRPWLQKVATLAVAVSMTIATADTFKVAEAQYWRGYMDANAMRARVEGSMEIRVVRVISDIFLWLAQVQTLIRLFPRHKEKVLIKWIGFALIILDTTFSCLNSFMVDNITRPRNFVDAIPALSYLFELAVGLLYAAWVIFYGITKRRYAYYHRRMRNICVVALLSHVAILTPVVFFVTDVSEPDVAAWGDYFRWVGSAAASVVVWEWVERIEALERDEKKDGILGREIFDGDEMLDFTPAEEMTYTRKPRDDYRPLSRAGDDKAKVPKQHIRGLSLRRRFDQERPRRTHFPLGRTHTNPIEQRSITFGDLPRPPAAAAVSTTASPSAVTQPTPPPPRVISPPSRADTTSAASTVYVVNYDGQPDVPQPVRRINPEPRDQAPPDERRTSEGTEMRKSCQGGQSRWQHVPHPFKRKRMTPPAEIRAATETTASTTAHTFPRWHVTARLGAFAAEQGERFRERRAERRETAENDESSWTVIPAQPRGAAAWSPSVLEKEQAKSKDASQPSTRLSSEGTTAARDFGATESEPRDSEGSRQLTWSDTTAASSARPQTEGAAVRPATGAAESNTASDESSGESNSSNNHNRPGSPAHTSRAGPPSMET</sequence>
<keyword evidence="3 7" id="KW-1133">Transmembrane helix</keyword>
<dbReference type="RefSeq" id="XP_069196224.1">
    <property type="nucleotide sequence ID" value="XM_069344914.1"/>
</dbReference>
<feature type="compositionally biased region" description="Basic and acidic residues" evidence="6">
    <location>
        <begin position="512"/>
        <end position="535"/>
    </location>
</feature>
<organism evidence="8 9">
    <name type="scientific">Neodothiora populina</name>
    <dbReference type="NCBI Taxonomy" id="2781224"/>
    <lineage>
        <taxon>Eukaryota</taxon>
        <taxon>Fungi</taxon>
        <taxon>Dikarya</taxon>
        <taxon>Ascomycota</taxon>
        <taxon>Pezizomycotina</taxon>
        <taxon>Dothideomycetes</taxon>
        <taxon>Dothideomycetidae</taxon>
        <taxon>Dothideales</taxon>
        <taxon>Dothioraceae</taxon>
        <taxon>Neodothiora</taxon>
    </lineage>
</organism>
<feature type="compositionally biased region" description="Low complexity" evidence="6">
    <location>
        <begin position="710"/>
        <end position="724"/>
    </location>
</feature>
<comment type="subcellular location">
    <subcellularLocation>
        <location evidence="1">Membrane</location>
        <topology evidence="1">Multi-pass membrane protein</topology>
    </subcellularLocation>
</comment>